<feature type="region of interest" description="Disordered" evidence="1">
    <location>
        <begin position="1"/>
        <end position="119"/>
    </location>
</feature>
<sequence>MSKRTATLWKAPPVRERRGDGASLPVTGEDHRERRDAEAPAPSSMPEFLRAFPSVGSSTPDREQRHGLRRRPRRDASSRRGSTPSVVIAPTYPTARPEEREKERSRESRTKFRRHATSRRSDTFSVILLHLSAEVRKYPSRTQHGDPLPSDIEASTARSIRRFSTYN</sequence>
<dbReference type="Proteomes" id="UP001497644">
    <property type="component" value="Chromosome 9"/>
</dbReference>
<feature type="compositionally biased region" description="Polar residues" evidence="1">
    <location>
        <begin position="156"/>
        <end position="167"/>
    </location>
</feature>
<evidence type="ECO:0000256" key="1">
    <source>
        <dbReference type="SAM" id="MobiDB-lite"/>
    </source>
</evidence>
<name>A0AAV2PBH0_9HYME</name>
<feature type="region of interest" description="Disordered" evidence="1">
    <location>
        <begin position="138"/>
        <end position="167"/>
    </location>
</feature>
<accession>A0AAV2PBH0</accession>
<feature type="compositionally biased region" description="Basic and acidic residues" evidence="1">
    <location>
        <begin position="96"/>
        <end position="110"/>
    </location>
</feature>
<dbReference type="AlphaFoldDB" id="A0AAV2PBH0"/>
<evidence type="ECO:0000313" key="2">
    <source>
        <dbReference type="EMBL" id="CAL1688924.1"/>
    </source>
</evidence>
<organism evidence="2 3">
    <name type="scientific">Lasius platythorax</name>
    <dbReference type="NCBI Taxonomy" id="488582"/>
    <lineage>
        <taxon>Eukaryota</taxon>
        <taxon>Metazoa</taxon>
        <taxon>Ecdysozoa</taxon>
        <taxon>Arthropoda</taxon>
        <taxon>Hexapoda</taxon>
        <taxon>Insecta</taxon>
        <taxon>Pterygota</taxon>
        <taxon>Neoptera</taxon>
        <taxon>Endopterygota</taxon>
        <taxon>Hymenoptera</taxon>
        <taxon>Apocrita</taxon>
        <taxon>Aculeata</taxon>
        <taxon>Formicoidea</taxon>
        <taxon>Formicidae</taxon>
        <taxon>Formicinae</taxon>
        <taxon>Lasius</taxon>
        <taxon>Lasius</taxon>
    </lineage>
</organism>
<feature type="compositionally biased region" description="Basic and acidic residues" evidence="1">
    <location>
        <begin position="28"/>
        <end position="38"/>
    </location>
</feature>
<gene>
    <name evidence="2" type="ORF">LPLAT_LOCUS13947</name>
</gene>
<protein>
    <submittedName>
        <fullName evidence="2">Uncharacterized protein</fullName>
    </submittedName>
</protein>
<dbReference type="EMBL" id="OZ034832">
    <property type="protein sequence ID" value="CAL1688924.1"/>
    <property type="molecule type" value="Genomic_DNA"/>
</dbReference>
<proteinExistence type="predicted"/>
<reference evidence="2" key="1">
    <citation type="submission" date="2024-04" db="EMBL/GenBank/DDBJ databases">
        <authorList>
            <consortium name="Molecular Ecology Group"/>
        </authorList>
    </citation>
    <scope>NUCLEOTIDE SEQUENCE</scope>
</reference>
<evidence type="ECO:0000313" key="3">
    <source>
        <dbReference type="Proteomes" id="UP001497644"/>
    </source>
</evidence>
<keyword evidence="3" id="KW-1185">Reference proteome</keyword>